<evidence type="ECO:0000259" key="2">
    <source>
        <dbReference type="PROSITE" id="PS50943"/>
    </source>
</evidence>
<dbReference type="Pfam" id="PF07883">
    <property type="entry name" value="Cupin_2"/>
    <property type="match status" value="1"/>
</dbReference>
<dbReference type="InterPro" id="IPR010982">
    <property type="entry name" value="Lambda_DNA-bd_dom_sf"/>
</dbReference>
<feature type="domain" description="HTH cro/C1-type" evidence="2">
    <location>
        <begin position="25"/>
        <end position="79"/>
    </location>
</feature>
<protein>
    <submittedName>
        <fullName evidence="3">XRE family transcriptional regulator</fullName>
    </submittedName>
</protein>
<dbReference type="PANTHER" id="PTHR46797:SF2">
    <property type="entry name" value="TRANSCRIPTIONAL REGULATOR"/>
    <property type="match status" value="1"/>
</dbReference>
<dbReference type="InterPro" id="IPR050807">
    <property type="entry name" value="TransReg_Diox_bact_type"/>
</dbReference>
<keyword evidence="1" id="KW-0238">DNA-binding</keyword>
<dbReference type="PROSITE" id="PS50943">
    <property type="entry name" value="HTH_CROC1"/>
    <property type="match status" value="1"/>
</dbReference>
<dbReference type="CDD" id="cd02209">
    <property type="entry name" value="cupin_XRE_C"/>
    <property type="match status" value="1"/>
</dbReference>
<dbReference type="InterPro" id="IPR014710">
    <property type="entry name" value="RmlC-like_jellyroll"/>
</dbReference>
<evidence type="ECO:0000313" key="4">
    <source>
        <dbReference type="Proteomes" id="UP000733379"/>
    </source>
</evidence>
<dbReference type="InterPro" id="IPR013096">
    <property type="entry name" value="Cupin_2"/>
</dbReference>
<proteinExistence type="predicted"/>
<dbReference type="Gene3D" id="2.60.120.10">
    <property type="entry name" value="Jelly Rolls"/>
    <property type="match status" value="1"/>
</dbReference>
<gene>
    <name evidence="3" type="ORF">KO481_16250</name>
</gene>
<keyword evidence="4" id="KW-1185">Reference proteome</keyword>
<dbReference type="PANTHER" id="PTHR46797">
    <property type="entry name" value="HTH-TYPE TRANSCRIPTIONAL REGULATOR"/>
    <property type="match status" value="1"/>
</dbReference>
<dbReference type="Pfam" id="PF01381">
    <property type="entry name" value="HTH_3"/>
    <property type="match status" value="1"/>
</dbReference>
<dbReference type="Proteomes" id="UP000733379">
    <property type="component" value="Unassembled WGS sequence"/>
</dbReference>
<accession>A0ABS6AYG2</accession>
<dbReference type="SMART" id="SM00530">
    <property type="entry name" value="HTH_XRE"/>
    <property type="match status" value="1"/>
</dbReference>
<evidence type="ECO:0000256" key="1">
    <source>
        <dbReference type="ARBA" id="ARBA00023125"/>
    </source>
</evidence>
<dbReference type="InterPro" id="IPR011051">
    <property type="entry name" value="RmlC_Cupin_sf"/>
</dbReference>
<name>A0ABS6AYG2_9NOCA</name>
<dbReference type="CDD" id="cd00093">
    <property type="entry name" value="HTH_XRE"/>
    <property type="match status" value="1"/>
</dbReference>
<sequence>MGQNKPDRGDNTDLASMLSDVGARIRTLRKERELTTERLAEIAGVSAGVISQIERGMGNPSFTTLVQIAHGLQLPVGQLLTPLESKDVVVRKHERRRLDGHGTSNDGGRYELLTPDLNGALEANWVVTQPGYDTSDHPYQHSGEEFGIVLSGTKDVYLDGVRHRLEAGDSIRYPSTIPHWYANPSADEECVAIWVSTPPTW</sequence>
<dbReference type="EMBL" id="JAHKNI010000005">
    <property type="protein sequence ID" value="MBU3063072.1"/>
    <property type="molecule type" value="Genomic_DNA"/>
</dbReference>
<comment type="caution">
    <text evidence="3">The sequence shown here is derived from an EMBL/GenBank/DDBJ whole genome shotgun (WGS) entry which is preliminary data.</text>
</comment>
<evidence type="ECO:0000313" key="3">
    <source>
        <dbReference type="EMBL" id="MBU3063072.1"/>
    </source>
</evidence>
<dbReference type="SUPFAM" id="SSF51182">
    <property type="entry name" value="RmlC-like cupins"/>
    <property type="match status" value="1"/>
</dbReference>
<dbReference type="SUPFAM" id="SSF47413">
    <property type="entry name" value="lambda repressor-like DNA-binding domains"/>
    <property type="match status" value="1"/>
</dbReference>
<reference evidence="3 4" key="1">
    <citation type="submission" date="2021-06" db="EMBL/GenBank/DDBJ databases">
        <title>Actinomycetes sequencing.</title>
        <authorList>
            <person name="Shan Q."/>
        </authorList>
    </citation>
    <scope>NUCLEOTIDE SEQUENCE [LARGE SCALE GENOMIC DNA]</scope>
    <source>
        <strain evidence="3 4">NEAU-G5</strain>
    </source>
</reference>
<dbReference type="InterPro" id="IPR001387">
    <property type="entry name" value="Cro/C1-type_HTH"/>
</dbReference>
<organism evidence="3 4">
    <name type="scientific">Nocardia albiluteola</name>
    <dbReference type="NCBI Taxonomy" id="2842303"/>
    <lineage>
        <taxon>Bacteria</taxon>
        <taxon>Bacillati</taxon>
        <taxon>Actinomycetota</taxon>
        <taxon>Actinomycetes</taxon>
        <taxon>Mycobacteriales</taxon>
        <taxon>Nocardiaceae</taxon>
        <taxon>Nocardia</taxon>
    </lineage>
</organism>
<dbReference type="Gene3D" id="1.10.260.40">
    <property type="entry name" value="lambda repressor-like DNA-binding domains"/>
    <property type="match status" value="1"/>
</dbReference>